<proteinExistence type="predicted"/>
<dbReference type="InterPro" id="IPR002656">
    <property type="entry name" value="Acyl_transf_3_dom"/>
</dbReference>
<feature type="transmembrane region" description="Helical" evidence="1">
    <location>
        <begin position="92"/>
        <end position="113"/>
    </location>
</feature>
<feature type="transmembrane region" description="Helical" evidence="1">
    <location>
        <begin position="263"/>
        <end position="282"/>
    </location>
</feature>
<feature type="transmembrane region" description="Helical" evidence="1">
    <location>
        <begin position="294"/>
        <end position="314"/>
    </location>
</feature>
<evidence type="ECO:0000313" key="4">
    <source>
        <dbReference type="Proteomes" id="UP000241538"/>
    </source>
</evidence>
<dbReference type="Proteomes" id="UP000241538">
    <property type="component" value="Chromosome"/>
</dbReference>
<feature type="transmembrane region" description="Helical" evidence="1">
    <location>
        <begin position="167"/>
        <end position="195"/>
    </location>
</feature>
<name>A0AAN1NQH1_9GAMM</name>
<dbReference type="RefSeq" id="WP_107319522.1">
    <property type="nucleotide sequence ID" value="NZ_CP028349.1"/>
</dbReference>
<keyword evidence="1" id="KW-0812">Transmembrane</keyword>
<feature type="transmembrane region" description="Helical" evidence="1">
    <location>
        <begin position="12"/>
        <end position="33"/>
    </location>
</feature>
<dbReference type="AlphaFoldDB" id="A0AAN1NQH1"/>
<reference evidence="3 4" key="1">
    <citation type="journal article" date="2018" name="Int J Genomics">
        <title>Comparative Genomics Analysis of Plasmid pPV989-94 from a Clinical Isolate of Pantoea vagans PV989.</title>
        <authorList>
            <person name="Xu L."/>
            <person name="Yin M."/>
            <person name="Zhu T."/>
            <person name="Lu J."/>
            <person name="Bao Q."/>
        </authorList>
    </citation>
    <scope>NUCLEOTIDE SEQUENCE [LARGE SCALE GENOMIC DNA]</scope>
    <source>
        <strain evidence="3 4">PV989</strain>
    </source>
</reference>
<gene>
    <name evidence="3" type="ORF">C9381_09280</name>
</gene>
<organism evidence="3 4">
    <name type="scientific">Pantoea vagans</name>
    <dbReference type="NCBI Taxonomy" id="470934"/>
    <lineage>
        <taxon>Bacteria</taxon>
        <taxon>Pseudomonadati</taxon>
        <taxon>Pseudomonadota</taxon>
        <taxon>Gammaproteobacteria</taxon>
        <taxon>Enterobacterales</taxon>
        <taxon>Erwiniaceae</taxon>
        <taxon>Pantoea</taxon>
    </lineage>
</organism>
<dbReference type="PANTHER" id="PTHR23028:SF53">
    <property type="entry name" value="ACYL_TRANSF_3 DOMAIN-CONTAINING PROTEIN"/>
    <property type="match status" value="1"/>
</dbReference>
<dbReference type="GO" id="GO:0009103">
    <property type="term" value="P:lipopolysaccharide biosynthetic process"/>
    <property type="evidence" value="ECO:0007669"/>
    <property type="project" value="TreeGrafter"/>
</dbReference>
<protein>
    <recommendedName>
        <fullName evidence="2">Acyltransferase 3 domain-containing protein</fullName>
    </recommendedName>
</protein>
<sequence>MEKLRPNSDIEILRAFAIIMVLVQHFPSLYFWSDHSFFAKVNTYLQFWSGVDLFLCISGFVVSCSLIPLIDQCKQRGTGLSGVVKAFFIKRAFRLFPTSFLWIAIIICMTFSYNISGAFGDIKWNFYQAISILSYTYNLLSHYMLVNSLPTSMGPFWSLNLEEQFYFILPFFIIFTKKAYRVLLLLAFIFIQFLIHRQDTYLMNFRLDSISWGVVISIFYMDSRIFRFEPISLKNRVSSFSLTAIALIFLMFSIPVLHDSRFMVGMLALVSAILIYVASFNKGYIYCPLALRKVLLWVGSRSYAIYVIHMPAIYFIQESTIRYFVSIGQGPSKSVLLCVVMTVSALVLTVLLVELNFKLIESPLRGYGRKIAHKMTSKVKGKGAQAVTQES</sequence>
<dbReference type="EMBL" id="CP028349">
    <property type="protein sequence ID" value="AVV37365.1"/>
    <property type="molecule type" value="Genomic_DNA"/>
</dbReference>
<dbReference type="Pfam" id="PF01757">
    <property type="entry name" value="Acyl_transf_3"/>
    <property type="match status" value="1"/>
</dbReference>
<keyword evidence="1" id="KW-0472">Membrane</keyword>
<feature type="transmembrane region" description="Helical" evidence="1">
    <location>
        <begin position="240"/>
        <end position="257"/>
    </location>
</feature>
<dbReference type="GO" id="GO:0016020">
    <property type="term" value="C:membrane"/>
    <property type="evidence" value="ECO:0007669"/>
    <property type="project" value="TreeGrafter"/>
</dbReference>
<dbReference type="InterPro" id="IPR050879">
    <property type="entry name" value="Acyltransferase_3"/>
</dbReference>
<dbReference type="PANTHER" id="PTHR23028">
    <property type="entry name" value="ACETYLTRANSFERASE"/>
    <property type="match status" value="1"/>
</dbReference>
<evidence type="ECO:0000259" key="2">
    <source>
        <dbReference type="Pfam" id="PF01757"/>
    </source>
</evidence>
<evidence type="ECO:0000256" key="1">
    <source>
        <dbReference type="SAM" id="Phobius"/>
    </source>
</evidence>
<keyword evidence="1" id="KW-1133">Transmembrane helix</keyword>
<accession>A0AAN1NQH1</accession>
<feature type="transmembrane region" description="Helical" evidence="1">
    <location>
        <begin position="334"/>
        <end position="355"/>
    </location>
</feature>
<feature type="domain" description="Acyltransferase 3" evidence="2">
    <location>
        <begin position="8"/>
        <end position="352"/>
    </location>
</feature>
<dbReference type="GO" id="GO:0016747">
    <property type="term" value="F:acyltransferase activity, transferring groups other than amino-acyl groups"/>
    <property type="evidence" value="ECO:0007669"/>
    <property type="project" value="InterPro"/>
</dbReference>
<evidence type="ECO:0000313" key="3">
    <source>
        <dbReference type="EMBL" id="AVV37365.1"/>
    </source>
</evidence>
<feature type="transmembrane region" description="Helical" evidence="1">
    <location>
        <begin position="45"/>
        <end position="71"/>
    </location>
</feature>